<keyword evidence="1" id="KW-0732">Signal</keyword>
<evidence type="ECO:0000313" key="2">
    <source>
        <dbReference type="EMBL" id="OAD01304.1"/>
    </source>
</evidence>
<dbReference type="EMBL" id="AMYB01000006">
    <property type="protein sequence ID" value="OAD01304.1"/>
    <property type="molecule type" value="Genomic_DNA"/>
</dbReference>
<dbReference type="AlphaFoldDB" id="A0A168JKA6"/>
<organism evidence="2 3">
    <name type="scientific">Mucor lusitanicus CBS 277.49</name>
    <dbReference type="NCBI Taxonomy" id="747725"/>
    <lineage>
        <taxon>Eukaryota</taxon>
        <taxon>Fungi</taxon>
        <taxon>Fungi incertae sedis</taxon>
        <taxon>Mucoromycota</taxon>
        <taxon>Mucoromycotina</taxon>
        <taxon>Mucoromycetes</taxon>
        <taxon>Mucorales</taxon>
        <taxon>Mucorineae</taxon>
        <taxon>Mucoraceae</taxon>
        <taxon>Mucor</taxon>
    </lineage>
</organism>
<sequence length="236" mass="27711">MLDLRIFLYYLLLHADCSFIINATKKNAEHLNLRARVYLKRLRRLIVVNVSLSRNLECSQNNLDPHFIQARDNHRVDIDLHNQAEKATVVIEVAAAVGVVIAPRQRPARRPTPPRETENMAPIPAFEQQEFATGYYHWFRQSADSLFEFNIDAQHPPQMEVLMMDQNQRFAEEAFEEVQNRGPMNAEAWIFNEEQQSRLFVQRNMHQLTLLRKLPPIDLTDDRIRNAMGRQQQDPR</sequence>
<dbReference type="Proteomes" id="UP000077051">
    <property type="component" value="Unassembled WGS sequence"/>
</dbReference>
<dbReference type="VEuPathDB" id="FungiDB:MUCCIDRAFT_165194"/>
<evidence type="ECO:0000256" key="1">
    <source>
        <dbReference type="SAM" id="SignalP"/>
    </source>
</evidence>
<proteinExistence type="predicted"/>
<reference evidence="2 3" key="1">
    <citation type="submission" date="2015-06" db="EMBL/GenBank/DDBJ databases">
        <title>Expansion of signal transduction pathways in fungi by whole-genome duplication.</title>
        <authorList>
            <consortium name="DOE Joint Genome Institute"/>
            <person name="Corrochano L.M."/>
            <person name="Kuo A."/>
            <person name="Marcet-Houben M."/>
            <person name="Polaino S."/>
            <person name="Salamov A."/>
            <person name="Villalobos J.M."/>
            <person name="Alvarez M.I."/>
            <person name="Avalos J."/>
            <person name="Benito E.P."/>
            <person name="Benoit I."/>
            <person name="Burger G."/>
            <person name="Camino L.P."/>
            <person name="Canovas D."/>
            <person name="Cerda-Olmedo E."/>
            <person name="Cheng J.-F."/>
            <person name="Dominguez A."/>
            <person name="Elias M."/>
            <person name="Eslava A.P."/>
            <person name="Glaser F."/>
            <person name="Grimwood J."/>
            <person name="Gutierrez G."/>
            <person name="Heitman J."/>
            <person name="Henrissat B."/>
            <person name="Iturriaga E.A."/>
            <person name="Lang B.F."/>
            <person name="Lavin J.L."/>
            <person name="Lee S."/>
            <person name="Li W."/>
            <person name="Lindquist E."/>
            <person name="Lopez-Garcia S."/>
            <person name="Luque E.M."/>
            <person name="Marcos A.T."/>
            <person name="Martin J."/>
            <person name="Mccluskey K."/>
            <person name="Medina H.R."/>
            <person name="Miralles-Duran A."/>
            <person name="Miyazaki A."/>
            <person name="Munoz-Torres E."/>
            <person name="Oguiza J.A."/>
            <person name="Ohm R."/>
            <person name="Olmedo M."/>
            <person name="Orejas M."/>
            <person name="Ortiz-Castellanos L."/>
            <person name="Pisabarro A.G."/>
            <person name="Rodriguez-Romero J."/>
            <person name="Ruiz-Herrera J."/>
            <person name="Ruiz-Vazquez R."/>
            <person name="Sanz C."/>
            <person name="Schackwitz W."/>
            <person name="Schmutz J."/>
            <person name="Shahriari M."/>
            <person name="Shelest E."/>
            <person name="Silva-Franco F."/>
            <person name="Soanes D."/>
            <person name="Syed K."/>
            <person name="Tagua V.G."/>
            <person name="Talbot N.J."/>
            <person name="Thon M."/>
            <person name="De Vries R.P."/>
            <person name="Wiebenga A."/>
            <person name="Yadav J.S."/>
            <person name="Braun E.L."/>
            <person name="Baker S."/>
            <person name="Garre V."/>
            <person name="Horwitz B."/>
            <person name="Torres-Martinez S."/>
            <person name="Idnurm A."/>
            <person name="Herrera-Estrella A."/>
            <person name="Gabaldon T."/>
            <person name="Grigoriev I.V."/>
        </authorList>
    </citation>
    <scope>NUCLEOTIDE SEQUENCE [LARGE SCALE GENOMIC DNA]</scope>
    <source>
        <strain evidence="2 3">CBS 277.49</strain>
    </source>
</reference>
<protein>
    <submittedName>
        <fullName evidence="2">Uncharacterized protein</fullName>
    </submittedName>
</protein>
<gene>
    <name evidence="2" type="ORF">MUCCIDRAFT_165194</name>
</gene>
<evidence type="ECO:0000313" key="3">
    <source>
        <dbReference type="Proteomes" id="UP000077051"/>
    </source>
</evidence>
<comment type="caution">
    <text evidence="2">The sequence shown here is derived from an EMBL/GenBank/DDBJ whole genome shotgun (WGS) entry which is preliminary data.</text>
</comment>
<feature type="chain" id="PRO_5007898204" evidence="1">
    <location>
        <begin position="18"/>
        <end position="236"/>
    </location>
</feature>
<keyword evidence="3" id="KW-1185">Reference proteome</keyword>
<accession>A0A168JKA6</accession>
<feature type="signal peptide" evidence="1">
    <location>
        <begin position="1"/>
        <end position="17"/>
    </location>
</feature>
<name>A0A168JKA6_MUCCL</name>